<dbReference type="SUPFAM" id="SSF51182">
    <property type="entry name" value="RmlC-like cupins"/>
    <property type="match status" value="1"/>
</dbReference>
<dbReference type="InterPro" id="IPR052535">
    <property type="entry name" value="Bacilysin_H2HPP_isomerase"/>
</dbReference>
<dbReference type="PANTHER" id="PTHR40112:SF1">
    <property type="entry name" value="H2HPP ISOMERASE"/>
    <property type="match status" value="1"/>
</dbReference>
<proteinExistence type="predicted"/>
<comment type="caution">
    <text evidence="2">The sequence shown here is derived from an EMBL/GenBank/DDBJ whole genome shotgun (WGS) entry which is preliminary data.</text>
</comment>
<dbReference type="RefSeq" id="WP_338182405.1">
    <property type="nucleotide sequence ID" value="NZ_JAEKNQ010000059.1"/>
</dbReference>
<dbReference type="InterPro" id="IPR011051">
    <property type="entry name" value="RmlC_Cupin_sf"/>
</dbReference>
<dbReference type="InterPro" id="IPR013096">
    <property type="entry name" value="Cupin_2"/>
</dbReference>
<sequence length="104" mass="11422">MPQIHFAADTATPVEPAYSDAVGPVYRTETVEVAQIHFKAGEGARPHHHPEEQAAVLLQGRMRVRLGDETFEAGPGDAWHVPSEVEHEVRCLQDVVGVSFKRLG</sequence>
<organism evidence="2 3">
    <name type="scientific">Candidatus Dormiibacter inghamiae</name>
    <dbReference type="NCBI Taxonomy" id="3127013"/>
    <lineage>
        <taxon>Bacteria</taxon>
        <taxon>Bacillati</taxon>
        <taxon>Candidatus Dormiibacterota</taxon>
        <taxon>Candidatus Dormibacteria</taxon>
        <taxon>Candidatus Dormibacterales</taxon>
        <taxon>Candidatus Dormibacteraceae</taxon>
        <taxon>Candidatus Dormiibacter</taxon>
    </lineage>
</organism>
<dbReference type="EMBL" id="JAEKNQ010000059">
    <property type="protein sequence ID" value="MBJ7604561.1"/>
    <property type="molecule type" value="Genomic_DNA"/>
</dbReference>
<protein>
    <submittedName>
        <fullName evidence="2">Cupin domain-containing protein</fullName>
    </submittedName>
</protein>
<dbReference type="Pfam" id="PF07883">
    <property type="entry name" value="Cupin_2"/>
    <property type="match status" value="1"/>
</dbReference>
<gene>
    <name evidence="2" type="ORF">JF888_15505</name>
</gene>
<dbReference type="AlphaFoldDB" id="A0A934KJ56"/>
<evidence type="ECO:0000313" key="2">
    <source>
        <dbReference type="EMBL" id="MBJ7604561.1"/>
    </source>
</evidence>
<dbReference type="PANTHER" id="PTHR40112">
    <property type="entry name" value="H2HPP ISOMERASE"/>
    <property type="match status" value="1"/>
</dbReference>
<dbReference type="InterPro" id="IPR014710">
    <property type="entry name" value="RmlC-like_jellyroll"/>
</dbReference>
<dbReference type="Proteomes" id="UP000620075">
    <property type="component" value="Unassembled WGS sequence"/>
</dbReference>
<feature type="domain" description="Cupin type-2" evidence="1">
    <location>
        <begin position="36"/>
        <end position="93"/>
    </location>
</feature>
<evidence type="ECO:0000259" key="1">
    <source>
        <dbReference type="Pfam" id="PF07883"/>
    </source>
</evidence>
<evidence type="ECO:0000313" key="3">
    <source>
        <dbReference type="Proteomes" id="UP000620075"/>
    </source>
</evidence>
<dbReference type="Gene3D" id="2.60.120.10">
    <property type="entry name" value="Jelly Rolls"/>
    <property type="match status" value="1"/>
</dbReference>
<name>A0A934KJ56_9BACT</name>
<reference evidence="2 3" key="1">
    <citation type="submission" date="2020-10" db="EMBL/GenBank/DDBJ databases">
        <title>Ca. Dormibacterota MAGs.</title>
        <authorList>
            <person name="Montgomery K."/>
        </authorList>
    </citation>
    <scope>NUCLEOTIDE SEQUENCE [LARGE SCALE GENOMIC DNA]</scope>
    <source>
        <strain evidence="2">SC8811_S16_3</strain>
    </source>
</reference>
<accession>A0A934KJ56</accession>